<feature type="signal peptide" evidence="2">
    <location>
        <begin position="1"/>
        <end position="20"/>
    </location>
</feature>
<dbReference type="Proteomes" id="UP001198461">
    <property type="component" value="Unassembled WGS sequence"/>
</dbReference>
<keyword evidence="1" id="KW-0472">Membrane</keyword>
<evidence type="ECO:0008006" key="5">
    <source>
        <dbReference type="Google" id="ProtNLM"/>
    </source>
</evidence>
<feature type="transmembrane region" description="Helical" evidence="1">
    <location>
        <begin position="248"/>
        <end position="270"/>
    </location>
</feature>
<dbReference type="RefSeq" id="WP_225450887.1">
    <property type="nucleotide sequence ID" value="NZ_JAIWXB010000024.1"/>
</dbReference>
<dbReference type="PROSITE" id="PS51257">
    <property type="entry name" value="PROKAR_LIPOPROTEIN"/>
    <property type="match status" value="1"/>
</dbReference>
<accession>A0AAW4SYN0</accession>
<name>A0AAW4SYN0_9BACE</name>
<evidence type="ECO:0000313" key="3">
    <source>
        <dbReference type="EMBL" id="MCA4704721.1"/>
    </source>
</evidence>
<protein>
    <recommendedName>
        <fullName evidence="5">Transcriptional regulator</fullName>
    </recommendedName>
</protein>
<sequence>MKKNCLLCFLLFFSCYSAFAGESLDSLLNVLDKTIKEADTYVQIKENKLHELKKEARKTPPVSVERYHLNNDIYLEYKAYSSDSALHYLNENMLLARQLNDKERELKIQLELSYLLSSIGMYMEAADILNSIDRQTLPSSLLGYYYTCYEHVYFEAGAAQPRYKMFASRYAKLSHAYRDSMQVTLDPSSATYLWLRETQLREAGKYDEALEFSDRRLAEASFGTPQYALVAYQRFRLFESMGKKDEHLYYLAGSTHYIFYYLTTCILFLYY</sequence>
<evidence type="ECO:0000256" key="2">
    <source>
        <dbReference type="SAM" id="SignalP"/>
    </source>
</evidence>
<gene>
    <name evidence="3" type="ORF">LD004_14010</name>
</gene>
<comment type="caution">
    <text evidence="3">The sequence shown here is derived from an EMBL/GenBank/DDBJ whole genome shotgun (WGS) entry which is preliminary data.</text>
</comment>
<proteinExistence type="predicted"/>
<reference evidence="3" key="1">
    <citation type="submission" date="2023-08" db="EMBL/GenBank/DDBJ databases">
        <title>Mucin Metabolism Genes Underlie the Key Renovations of Bacteroides xylanisolvens Genomes in Captive Great Apes.</title>
        <authorList>
            <person name="Nishida A.H."/>
        </authorList>
    </citation>
    <scope>NUCLEOTIDE SEQUENCE</scope>
    <source>
        <strain evidence="3">P13.H9</strain>
    </source>
</reference>
<evidence type="ECO:0000256" key="1">
    <source>
        <dbReference type="SAM" id="Phobius"/>
    </source>
</evidence>
<keyword evidence="1" id="KW-1133">Transmembrane helix</keyword>
<organism evidence="3 4">
    <name type="scientific">Bacteroides xylanisolvens</name>
    <dbReference type="NCBI Taxonomy" id="371601"/>
    <lineage>
        <taxon>Bacteria</taxon>
        <taxon>Pseudomonadati</taxon>
        <taxon>Bacteroidota</taxon>
        <taxon>Bacteroidia</taxon>
        <taxon>Bacteroidales</taxon>
        <taxon>Bacteroidaceae</taxon>
        <taxon>Bacteroides</taxon>
    </lineage>
</organism>
<keyword evidence="1" id="KW-0812">Transmembrane</keyword>
<feature type="chain" id="PRO_5043868049" description="Transcriptional regulator" evidence="2">
    <location>
        <begin position="21"/>
        <end position="271"/>
    </location>
</feature>
<evidence type="ECO:0000313" key="4">
    <source>
        <dbReference type="Proteomes" id="UP001198461"/>
    </source>
</evidence>
<dbReference type="EMBL" id="JAIWYE010000026">
    <property type="protein sequence ID" value="MCA4704721.1"/>
    <property type="molecule type" value="Genomic_DNA"/>
</dbReference>
<dbReference type="AlphaFoldDB" id="A0AAW4SYN0"/>
<keyword evidence="2" id="KW-0732">Signal</keyword>